<reference evidence="1 2" key="1">
    <citation type="submission" date="2021-08" db="EMBL/GenBank/DDBJ databases">
        <authorList>
            <person name="Zhang D."/>
            <person name="Zhang A."/>
            <person name="Wang L."/>
        </authorList>
    </citation>
    <scope>NUCLEOTIDE SEQUENCE [LARGE SCALE GENOMIC DNA]</scope>
    <source>
        <strain evidence="1 2">WL0086</strain>
    </source>
</reference>
<evidence type="ECO:0008006" key="3">
    <source>
        <dbReference type="Google" id="ProtNLM"/>
    </source>
</evidence>
<name>A0ABZ1C827_9BACT</name>
<dbReference type="PANTHER" id="PTHR30570:SF1">
    <property type="entry name" value="PHOSPHATE-BINDING PROTEIN PSTS"/>
    <property type="match status" value="1"/>
</dbReference>
<keyword evidence="2" id="KW-1185">Reference proteome</keyword>
<accession>A0ABZ1C827</accession>
<proteinExistence type="predicted"/>
<dbReference type="PANTHER" id="PTHR30570">
    <property type="entry name" value="PERIPLASMIC PHOSPHATE BINDING COMPONENT OF PHOSPHATE ABC TRANSPORTER"/>
    <property type="match status" value="1"/>
</dbReference>
<protein>
    <recommendedName>
        <fullName evidence="3">PBP domain-containing protein</fullName>
    </recommendedName>
</protein>
<dbReference type="EMBL" id="CP139781">
    <property type="protein sequence ID" value="WRQ87587.1"/>
    <property type="molecule type" value="Genomic_DNA"/>
</dbReference>
<evidence type="ECO:0000313" key="1">
    <source>
        <dbReference type="EMBL" id="WRQ87587.1"/>
    </source>
</evidence>
<gene>
    <name evidence="1" type="ORF">K1X11_022455</name>
</gene>
<evidence type="ECO:0000313" key="2">
    <source>
        <dbReference type="Proteomes" id="UP000738431"/>
    </source>
</evidence>
<sequence>MLKPQRARSWSAVRRLVVAMTLASGWIAPTRGQAEAAGLRMAGSDILGAPVAAVLRDYAADFEVPISLRFEGSRPARDRVIAGSADLAVIADLGNSWELPDGWRQVPIGYLVARIVAPADVALDQVTAADLARVFAASSAQASLRWADLGATGRWANEAVVPMATDAAAGMGWPLFRHEVLRDGEPKNSFQVLPSLTALLGAVDQQGGGVLAVVSHALPEGTSLKTLAVAGGEGAVAYRPSPENLFAGDYPLAVTLRLVFPQARGPELLAWLRLWHSPDMVEALTACGVVPLPEAVRAQQAFDLELLN</sequence>
<reference evidence="1 2" key="2">
    <citation type="submission" date="2023-12" db="EMBL/GenBank/DDBJ databases">
        <title>Description of an unclassified Opitutus bacterium of Verrucomicrobiota.</title>
        <authorList>
            <person name="Zhang D.-F."/>
        </authorList>
    </citation>
    <scope>NUCLEOTIDE SEQUENCE [LARGE SCALE GENOMIC DNA]</scope>
    <source>
        <strain evidence="1 2">WL0086</strain>
    </source>
</reference>
<dbReference type="Gene3D" id="3.40.190.10">
    <property type="entry name" value="Periplasmic binding protein-like II"/>
    <property type="match status" value="2"/>
</dbReference>
<dbReference type="InterPro" id="IPR050811">
    <property type="entry name" value="Phosphate_ABC_transporter"/>
</dbReference>
<dbReference type="RefSeq" id="WP_221030253.1">
    <property type="nucleotide sequence ID" value="NZ_CP139781.1"/>
</dbReference>
<dbReference type="SUPFAM" id="SSF53850">
    <property type="entry name" value="Periplasmic binding protein-like II"/>
    <property type="match status" value="1"/>
</dbReference>
<dbReference type="Proteomes" id="UP000738431">
    <property type="component" value="Chromosome"/>
</dbReference>
<organism evidence="1 2">
    <name type="scientific">Actomonas aquatica</name>
    <dbReference type="NCBI Taxonomy" id="2866162"/>
    <lineage>
        <taxon>Bacteria</taxon>
        <taxon>Pseudomonadati</taxon>
        <taxon>Verrucomicrobiota</taxon>
        <taxon>Opitutia</taxon>
        <taxon>Opitutales</taxon>
        <taxon>Opitutaceae</taxon>
        <taxon>Actomonas</taxon>
    </lineage>
</organism>